<reference evidence="3" key="1">
    <citation type="submission" date="2016-06" db="UniProtKB">
        <authorList>
            <consortium name="WormBaseParasite"/>
        </authorList>
    </citation>
    <scope>IDENTIFICATION</scope>
</reference>
<dbReference type="EMBL" id="UZAK01041460">
    <property type="protein sequence ID" value="VDP66859.1"/>
    <property type="molecule type" value="Genomic_DNA"/>
</dbReference>
<dbReference type="AlphaFoldDB" id="A0A183KUK5"/>
<dbReference type="Proteomes" id="UP000279833">
    <property type="component" value="Unassembled WGS sequence"/>
</dbReference>
<evidence type="ECO:0000313" key="2">
    <source>
        <dbReference type="Proteomes" id="UP000279833"/>
    </source>
</evidence>
<organism evidence="3">
    <name type="scientific">Schistosoma curassoni</name>
    <dbReference type="NCBI Taxonomy" id="6186"/>
    <lineage>
        <taxon>Eukaryota</taxon>
        <taxon>Metazoa</taxon>
        <taxon>Spiralia</taxon>
        <taxon>Lophotrochozoa</taxon>
        <taxon>Platyhelminthes</taxon>
        <taxon>Trematoda</taxon>
        <taxon>Digenea</taxon>
        <taxon>Strigeidida</taxon>
        <taxon>Schistosomatoidea</taxon>
        <taxon>Schistosomatidae</taxon>
        <taxon>Schistosoma</taxon>
    </lineage>
</organism>
<dbReference type="WBParaSite" id="SCUD_0001875001-mRNA-1">
    <property type="protein sequence ID" value="SCUD_0001875001-mRNA-1"/>
    <property type="gene ID" value="SCUD_0001875001"/>
</dbReference>
<evidence type="ECO:0000313" key="3">
    <source>
        <dbReference type="WBParaSite" id="SCUD_0001875001-mRNA-1"/>
    </source>
</evidence>
<accession>A0A183KUK5</accession>
<protein>
    <submittedName>
        <fullName evidence="3">Nebulin</fullName>
    </submittedName>
</protein>
<evidence type="ECO:0000313" key="1">
    <source>
        <dbReference type="EMBL" id="VDP66859.1"/>
    </source>
</evidence>
<sequence length="66" mass="7825">MLTRTMNQDTLLVSDMVMKLRGDTLRYHNMARVQLGVAQKYLNEYYDKESQEVPLQPRAVTKLHRE</sequence>
<gene>
    <name evidence="1" type="ORF">SCUD_LOCUS18747</name>
</gene>
<keyword evidence="2" id="KW-1185">Reference proteome</keyword>
<reference evidence="1 2" key="2">
    <citation type="submission" date="2018-11" db="EMBL/GenBank/DDBJ databases">
        <authorList>
            <consortium name="Pathogen Informatics"/>
        </authorList>
    </citation>
    <scope>NUCLEOTIDE SEQUENCE [LARGE SCALE GENOMIC DNA]</scope>
    <source>
        <strain evidence="1">Dakar</strain>
        <strain evidence="2">Dakar, Senegal</strain>
    </source>
</reference>
<name>A0A183KUK5_9TREM</name>
<proteinExistence type="predicted"/>